<dbReference type="GO" id="GO:0009244">
    <property type="term" value="P:lipopolysaccharide core region biosynthetic process"/>
    <property type="evidence" value="ECO:0007669"/>
    <property type="project" value="UniProtKB-UniRule"/>
</dbReference>
<feature type="site" description="Transition state stabilizer" evidence="8">
    <location>
        <position position="130"/>
    </location>
</feature>
<evidence type="ECO:0000256" key="9">
    <source>
        <dbReference type="RuleBase" id="RU365103"/>
    </source>
</evidence>
<proteinExistence type="inferred from homology"/>
<keyword evidence="9" id="KW-1003">Cell membrane</keyword>
<dbReference type="OrthoDB" id="9789797at2"/>
<dbReference type="EC" id="2.4.99.12" evidence="2 9"/>
<keyword evidence="9" id="KW-0472">Membrane</keyword>
<keyword evidence="4 9" id="KW-0808">Transferase</keyword>
<sequence length="429" mass="47244">MALLTYRLLLILLLPVILLLALVRSFNHPAYRHRLGERLGLVPSNFKRGGIVIHGASVGEILALKPFINECLQAFNDVPITVTTFTPTGSEQVQKIFGDRVQHCYLPLDIWPCSTGFLNALQPSALVVMETELWPNLVAQAKQRGTKLLLINGRISDKSIGRYEKFSALIRPCLARFDQVLAQSELNQQRLIHLGANAETCHNVGNLKYDIKAGADTAQKYQVLSPLLNVERPIWLLASSHEGDEAIALAAYRTIAKQYPDLLLVVVPRHPERFDKVVNVMQQQQISVQRRSDNLPISANTQVCVMDSLGELLAAYQFADIVTIGGTFSHIGGHNPLEPALYQKPIIVGADMANFVEVHQQMSDQQGLITLAKTNDDDALSQALAEQVVTLLGDESTAAKLGRNAYQVVQANQGCCERTFAALNALLNT</sequence>
<evidence type="ECO:0000256" key="5">
    <source>
        <dbReference type="ARBA" id="ARBA00031445"/>
    </source>
</evidence>
<dbReference type="GO" id="GO:0005886">
    <property type="term" value="C:plasma membrane"/>
    <property type="evidence" value="ECO:0007669"/>
    <property type="project" value="UniProtKB-SubCell"/>
</dbReference>
<comment type="subcellular location">
    <subcellularLocation>
        <location evidence="9">Cell membrane</location>
    </subcellularLocation>
</comment>
<dbReference type="InterPro" id="IPR038107">
    <property type="entry name" value="Glycos_transf_N_sf"/>
</dbReference>
<feature type="site" description="Transition state stabilizer" evidence="8">
    <location>
        <position position="208"/>
    </location>
</feature>
<evidence type="ECO:0000256" key="1">
    <source>
        <dbReference type="ARBA" id="ARBA00004713"/>
    </source>
</evidence>
<evidence type="ECO:0000313" key="11">
    <source>
        <dbReference type="EMBL" id="REL25180.1"/>
    </source>
</evidence>
<comment type="function">
    <text evidence="9">Involved in lipopolysaccharide (LPS) biosynthesis. Catalyzes the transfer of 3-deoxy-D-manno-octulosonate (Kdo) residue(s) from CMP-Kdo to lipid IV(A), the tetraacyldisaccharide-1,4'-bisphosphate precursor of lipid A.</text>
</comment>
<feature type="domain" description="3-deoxy-D-manno-octulosonic-acid transferase N-terminal" evidence="10">
    <location>
        <begin position="33"/>
        <end position="211"/>
    </location>
</feature>
<dbReference type="Gene3D" id="3.40.50.2000">
    <property type="entry name" value="Glycogen Phosphorylase B"/>
    <property type="match status" value="1"/>
</dbReference>
<evidence type="ECO:0000256" key="3">
    <source>
        <dbReference type="ARBA" id="ARBA00019077"/>
    </source>
</evidence>
<comment type="pathway">
    <text evidence="1 9">Bacterial outer membrane biogenesis; LPS core biosynthesis.</text>
</comment>
<gene>
    <name evidence="11" type="ORF">DXX93_00495</name>
</gene>
<dbReference type="AlphaFoldDB" id="A0A3E0TLN1"/>
<evidence type="ECO:0000259" key="10">
    <source>
        <dbReference type="Pfam" id="PF04413"/>
    </source>
</evidence>
<dbReference type="UniPathway" id="UPA00958"/>
<reference evidence="11 12" key="1">
    <citation type="submission" date="2018-08" db="EMBL/GenBank/DDBJ databases">
        <title>Thalassotalea euphylliae genome.</title>
        <authorList>
            <person name="Summers S."/>
            <person name="Rice S.A."/>
            <person name="Freckelton M.L."/>
            <person name="Nedved B.T."/>
            <person name="Hadfield M.G."/>
        </authorList>
    </citation>
    <scope>NUCLEOTIDE SEQUENCE [LARGE SCALE GENOMIC DNA]</scope>
    <source>
        <strain evidence="11 12">H1</strain>
    </source>
</reference>
<dbReference type="PANTHER" id="PTHR42755:SF1">
    <property type="entry name" value="3-DEOXY-D-MANNO-OCTULOSONIC ACID TRANSFERASE, MITOCHONDRIAL-RELATED"/>
    <property type="match status" value="1"/>
</dbReference>
<dbReference type="Pfam" id="PF04413">
    <property type="entry name" value="Glycos_transf_N"/>
    <property type="match status" value="1"/>
</dbReference>
<feature type="active site" description="Proton acceptor" evidence="7">
    <location>
        <position position="60"/>
    </location>
</feature>
<dbReference type="FunFam" id="3.40.50.11720:FF:000001">
    <property type="entry name" value="3-deoxy-D-manno-octulosonic acid transferase"/>
    <property type="match status" value="1"/>
</dbReference>
<evidence type="ECO:0000256" key="8">
    <source>
        <dbReference type="PIRSR" id="PIRSR639901-2"/>
    </source>
</evidence>
<dbReference type="Proteomes" id="UP000256478">
    <property type="component" value="Unassembled WGS sequence"/>
</dbReference>
<comment type="catalytic activity">
    <reaction evidence="6 9">
        <text>lipid IVA (E. coli) + CMP-3-deoxy-beta-D-manno-octulosonate = alpha-Kdo-(2-&gt;6)-lipid IVA (E. coli) + CMP + H(+)</text>
        <dbReference type="Rhea" id="RHEA:28066"/>
        <dbReference type="ChEBI" id="CHEBI:15378"/>
        <dbReference type="ChEBI" id="CHEBI:58603"/>
        <dbReference type="ChEBI" id="CHEBI:60364"/>
        <dbReference type="ChEBI" id="CHEBI:60377"/>
        <dbReference type="ChEBI" id="CHEBI:85987"/>
        <dbReference type="EC" id="2.4.99.12"/>
    </reaction>
</comment>
<accession>A0A3E0TLN1</accession>
<dbReference type="GO" id="GO:0009245">
    <property type="term" value="P:lipid A biosynthetic process"/>
    <property type="evidence" value="ECO:0007669"/>
    <property type="project" value="TreeGrafter"/>
</dbReference>
<comment type="caution">
    <text evidence="11">The sequence shown here is derived from an EMBL/GenBank/DDBJ whole genome shotgun (WGS) entry which is preliminary data.</text>
</comment>
<dbReference type="NCBIfam" id="NF004388">
    <property type="entry name" value="PRK05749.1-4"/>
    <property type="match status" value="1"/>
</dbReference>
<dbReference type="InterPro" id="IPR007507">
    <property type="entry name" value="Glycos_transf_N"/>
</dbReference>
<dbReference type="PANTHER" id="PTHR42755">
    <property type="entry name" value="3-DEOXY-MANNO-OCTULOSONATE CYTIDYLYLTRANSFERASE"/>
    <property type="match status" value="1"/>
</dbReference>
<dbReference type="GO" id="GO:0043842">
    <property type="term" value="F:Kdo transferase activity"/>
    <property type="evidence" value="ECO:0007669"/>
    <property type="project" value="UniProtKB-EC"/>
</dbReference>
<dbReference type="InterPro" id="IPR039901">
    <property type="entry name" value="Kdotransferase"/>
</dbReference>
<dbReference type="SUPFAM" id="SSF53756">
    <property type="entry name" value="UDP-Glycosyltransferase/glycogen phosphorylase"/>
    <property type="match status" value="1"/>
</dbReference>
<evidence type="ECO:0000256" key="7">
    <source>
        <dbReference type="PIRSR" id="PIRSR639901-1"/>
    </source>
</evidence>
<dbReference type="EMBL" id="QUOU01000001">
    <property type="protein sequence ID" value="REL25180.1"/>
    <property type="molecule type" value="Genomic_DNA"/>
</dbReference>
<name>A0A3E0TLN1_9GAMM</name>
<keyword evidence="9" id="KW-0448">Lipopolysaccharide biosynthesis</keyword>
<comment type="similarity">
    <text evidence="9">Belongs to the glycosyltransferase group 1 family.</text>
</comment>
<evidence type="ECO:0000256" key="2">
    <source>
        <dbReference type="ARBA" id="ARBA00012621"/>
    </source>
</evidence>
<evidence type="ECO:0000256" key="6">
    <source>
        <dbReference type="ARBA" id="ARBA00049183"/>
    </source>
</evidence>
<protein>
    <recommendedName>
        <fullName evidence="3 9">3-deoxy-D-manno-octulosonic acid transferase</fullName>
        <shortName evidence="9">Kdo transferase</shortName>
        <ecNumber evidence="2 9">2.4.99.12</ecNumber>
    </recommendedName>
    <alternativeName>
        <fullName evidence="5 9">Lipid IV(A) 3-deoxy-D-manno-octulosonic acid transferase</fullName>
    </alternativeName>
</protein>
<evidence type="ECO:0000256" key="4">
    <source>
        <dbReference type="ARBA" id="ARBA00022679"/>
    </source>
</evidence>
<evidence type="ECO:0000313" key="12">
    <source>
        <dbReference type="Proteomes" id="UP000256478"/>
    </source>
</evidence>
<organism evidence="11 12">
    <name type="scientific">Thalassotalea euphylliae</name>
    <dbReference type="NCBI Taxonomy" id="1655234"/>
    <lineage>
        <taxon>Bacteria</taxon>
        <taxon>Pseudomonadati</taxon>
        <taxon>Pseudomonadota</taxon>
        <taxon>Gammaproteobacteria</taxon>
        <taxon>Alteromonadales</taxon>
        <taxon>Colwelliaceae</taxon>
        <taxon>Thalassotalea</taxon>
    </lineage>
</organism>
<dbReference type="RefSeq" id="WP_116006343.1">
    <property type="nucleotide sequence ID" value="NZ_QUOU01000001.1"/>
</dbReference>
<dbReference type="Gene3D" id="3.40.50.11720">
    <property type="entry name" value="3-Deoxy-D-manno-octulosonic-acid transferase, N-terminal domain"/>
    <property type="match status" value="1"/>
</dbReference>